<gene>
    <name evidence="2" type="ORF">BELL_0046g00190</name>
</gene>
<organism evidence="2 3">
    <name type="scientific">Botrytis elliptica</name>
    <dbReference type="NCBI Taxonomy" id="278938"/>
    <lineage>
        <taxon>Eukaryota</taxon>
        <taxon>Fungi</taxon>
        <taxon>Dikarya</taxon>
        <taxon>Ascomycota</taxon>
        <taxon>Pezizomycotina</taxon>
        <taxon>Leotiomycetes</taxon>
        <taxon>Helotiales</taxon>
        <taxon>Sclerotiniaceae</taxon>
        <taxon>Botrytis</taxon>
    </lineage>
</organism>
<protein>
    <submittedName>
        <fullName evidence="2">Uncharacterized protein</fullName>
    </submittedName>
</protein>
<feature type="compositionally biased region" description="Polar residues" evidence="1">
    <location>
        <begin position="804"/>
        <end position="819"/>
    </location>
</feature>
<evidence type="ECO:0000313" key="2">
    <source>
        <dbReference type="EMBL" id="TGO79019.1"/>
    </source>
</evidence>
<dbReference type="Proteomes" id="UP000297229">
    <property type="component" value="Unassembled WGS sequence"/>
</dbReference>
<feature type="compositionally biased region" description="Basic residues" evidence="1">
    <location>
        <begin position="570"/>
        <end position="590"/>
    </location>
</feature>
<feature type="region of interest" description="Disordered" evidence="1">
    <location>
        <begin position="388"/>
        <end position="472"/>
    </location>
</feature>
<feature type="compositionally biased region" description="Polar residues" evidence="1">
    <location>
        <begin position="458"/>
        <end position="470"/>
    </location>
</feature>
<feature type="region of interest" description="Disordered" evidence="1">
    <location>
        <begin position="552"/>
        <end position="594"/>
    </location>
</feature>
<dbReference type="AlphaFoldDB" id="A0A4Z1JYN0"/>
<reference evidence="2 3" key="1">
    <citation type="submission" date="2017-12" db="EMBL/GenBank/DDBJ databases">
        <title>Comparative genomics of Botrytis spp.</title>
        <authorList>
            <person name="Valero-Jimenez C.A."/>
            <person name="Tapia P."/>
            <person name="Veloso J."/>
            <person name="Silva-Moreno E."/>
            <person name="Staats M."/>
            <person name="Valdes J.H."/>
            <person name="Van Kan J.A.L."/>
        </authorList>
    </citation>
    <scope>NUCLEOTIDE SEQUENCE [LARGE SCALE GENOMIC DNA]</scope>
    <source>
        <strain evidence="2 3">Be9601</strain>
    </source>
</reference>
<feature type="region of interest" description="Disordered" evidence="1">
    <location>
        <begin position="1"/>
        <end position="44"/>
    </location>
</feature>
<proteinExistence type="predicted"/>
<keyword evidence="3" id="KW-1185">Reference proteome</keyword>
<feature type="region of interest" description="Disordered" evidence="1">
    <location>
        <begin position="801"/>
        <end position="826"/>
    </location>
</feature>
<evidence type="ECO:0000313" key="3">
    <source>
        <dbReference type="Proteomes" id="UP000297229"/>
    </source>
</evidence>
<accession>A0A4Z1JYN0</accession>
<feature type="region of interest" description="Disordered" evidence="1">
    <location>
        <begin position="484"/>
        <end position="522"/>
    </location>
</feature>
<evidence type="ECO:0000256" key="1">
    <source>
        <dbReference type="SAM" id="MobiDB-lite"/>
    </source>
</evidence>
<name>A0A4Z1JYN0_9HELO</name>
<comment type="caution">
    <text evidence="2">The sequence shown here is derived from an EMBL/GenBank/DDBJ whole genome shotgun (WGS) entry which is preliminary data.</text>
</comment>
<dbReference type="EMBL" id="PQXM01000046">
    <property type="protein sequence ID" value="TGO79019.1"/>
    <property type="molecule type" value="Genomic_DNA"/>
</dbReference>
<sequence length="1013" mass="112082">MTRQPSDQSLDAPGQPANPLPIPTTQFVPQSTPPPQMSAVQQTSSSDHVCRSINVVSCSRGQGPEDVFVPPPRLTYLDLLIMENSGFPSMAEFEIFLQLYQKSYYHMELAERKKLFQQVELLRQSMRHPQSVQALVEAQQSIQAGQPFLSLKHYANFSRNGYMLTSMISRCLNLTSLALQRAVFKAAAEVNKNTDTPNIATISGKSCEDILSRGVKHWTAEDILKLETIVYIRPAEYHVNNPPSKVTSRTDSSYFSHEPPLHCPDPPEYGSMKIEPNGSAVLLQQPWTYSQCLDYLAGRTINFMNSRDPEAFFFSLPSDDKLQGMTADQRAECVRKHIIEQDAKRGLSKSDKNWYPIHSKTFKRPIEGTHGSLAPELDTTVSISKGGPYIQGTLDNHRYPGTHGTCSSEGGHLFGSPSNSGADYDSRTRRGRQPPSSIVADDGCCDSDLGDDDDSDWAPTQSDNWSSPSRSTKRVSFAAAVTDIPGNLRGQGNSIVPSDSFSFAESESENDQATTVDNGPLSENIRDRQDCLWTTSAAHATSAIEVALASGDENDNNVPVVPPRASGSKRGNRKRSLTRGRRVAQPRAQRRGGDFDTLLDTLEKHHSQLSSLPHLNNEKLNFGDEKHQTASNKPQGIQAQEFLFPTWEGVPVQRGVSNVGYALQEDSMLAMQEMLQEQQRKKRIQLLQEQAAMQASLVSKTGPKDDHDLEASAYEPALLTMEQESNKQVESKDQEQVNMPATYPSCGDSGTYWENGGQTKPVESSLVSLGNDKTILNGPPKFYGLTSKEAQQVELGRLGKVKNRSTLQDPHAGKTSTSARAPKDRKQDMATKFDDLKKFADEFKMSTPVPSDIAFINHGEVPVAVWQNHSQDHANNCDEGPLRIAIKEDNLRRAKGAPFDESNLEVISVEEATRLLAAQKLAKEILTATKSATGTSPPIPASHQLNGFDLGVTATAYDQDRFIQATYSSVNNYKANHDIHSFEQDNSMNAKCRRCSERSRLRLRFNNLSGELF</sequence>
<feature type="compositionally biased region" description="Acidic residues" evidence="1">
    <location>
        <begin position="443"/>
        <end position="456"/>
    </location>
</feature>